<dbReference type="Pfam" id="PF08552">
    <property type="entry name" value="Kei1"/>
    <property type="match status" value="1"/>
</dbReference>
<evidence type="ECO:0000313" key="4">
    <source>
        <dbReference type="Proteomes" id="UP000053664"/>
    </source>
</evidence>
<dbReference type="AlphaFoldDB" id="A0A061H6A0"/>
<dbReference type="OrthoDB" id="3338076at2759"/>
<keyword evidence="2" id="KW-0472">Membrane</keyword>
<keyword evidence="2" id="KW-1133">Transmembrane helix</keyword>
<dbReference type="GeneID" id="19318583"/>
<dbReference type="PANTHER" id="PTHR28077:SF1">
    <property type="entry name" value="INOSITOL PHOSPHORYLCERAMIDE SYNTHASE REGULATORY SUBUNIT KEI1"/>
    <property type="match status" value="1"/>
</dbReference>
<evidence type="ECO:0000256" key="2">
    <source>
        <dbReference type="SAM" id="Phobius"/>
    </source>
</evidence>
<evidence type="ECO:0000256" key="1">
    <source>
        <dbReference type="SAM" id="MobiDB-lite"/>
    </source>
</evidence>
<feature type="compositionally biased region" description="Low complexity" evidence="1">
    <location>
        <begin position="256"/>
        <end position="286"/>
    </location>
</feature>
<evidence type="ECO:0008006" key="5">
    <source>
        <dbReference type="Google" id="ProtNLM"/>
    </source>
</evidence>
<sequence length="296" mass="32062">MSRLYLRLPSLPSFHHAITTFLGFMDLKIGAQILTLFALFNKIAGVYGIIAVFQGGTLTQVGLYVYSIATIVVFLWGLKGISDENPQQVLTYAHLFTLDHLISSFWTLLFAFNWYLFTAHDGTPTTQQSDHQTGLMDLIESIESQYTTPEEIAKLHHDKLTGDARKASAEAIWAEERGFASAVLAFGWLVKIYFALVLYSYALHLRHGTYRNLPLSKASSGASRGGAGSGRSEYRYHPVLEEEELESWSDDGEEGGAAADRASAGAAAGAASSASPSNAGHPPASGVKAVVDRLAS</sequence>
<proteinExistence type="predicted"/>
<feature type="compositionally biased region" description="Acidic residues" evidence="1">
    <location>
        <begin position="241"/>
        <end position="254"/>
    </location>
</feature>
<feature type="region of interest" description="Disordered" evidence="1">
    <location>
        <begin position="216"/>
        <end position="296"/>
    </location>
</feature>
<dbReference type="Proteomes" id="UP000053664">
    <property type="component" value="Unassembled WGS sequence"/>
</dbReference>
<feature type="transmembrane region" description="Helical" evidence="2">
    <location>
        <begin position="90"/>
        <end position="116"/>
    </location>
</feature>
<dbReference type="KEGG" id="pfp:PFL1_04480"/>
<keyword evidence="2" id="KW-0812">Transmembrane</keyword>
<protein>
    <recommendedName>
        <fullName evidence="5">DUF1753-domain-containing protein</fullName>
    </recommendedName>
</protein>
<feature type="transmembrane region" description="Helical" evidence="2">
    <location>
        <begin position="33"/>
        <end position="55"/>
    </location>
</feature>
<dbReference type="PANTHER" id="PTHR28077">
    <property type="entry name" value="INOSITOL PHOSPHORYLCERAMIDE SYNTHASE REGULATORY SUBUNIT KEI1"/>
    <property type="match status" value="1"/>
</dbReference>
<dbReference type="eggNOG" id="ENOG502S1XC">
    <property type="taxonomic scope" value="Eukaryota"/>
</dbReference>
<accession>A0A061H6A0</accession>
<feature type="transmembrane region" description="Helical" evidence="2">
    <location>
        <begin position="61"/>
        <end position="78"/>
    </location>
</feature>
<evidence type="ECO:0000313" key="3">
    <source>
        <dbReference type="EMBL" id="EPQ28153.1"/>
    </source>
</evidence>
<reference evidence="3 4" key="1">
    <citation type="journal article" date="2013" name="Plant Cell">
        <title>The transition from a phytopathogenic smut ancestor to an anamorphic biocontrol agent deciphered by comparative whole-genome analysis.</title>
        <authorList>
            <person name="Lefebvre F."/>
            <person name="Joly D.L."/>
            <person name="Labbe C."/>
            <person name="Teichmann B."/>
            <person name="Linning R."/>
            <person name="Belzile F."/>
            <person name="Bakkeren G."/>
            <person name="Belanger R.R."/>
        </authorList>
    </citation>
    <scope>NUCLEOTIDE SEQUENCE [LARGE SCALE GENOMIC DNA]</scope>
    <source>
        <strain evidence="3 4">PF-1</strain>
    </source>
</reference>
<feature type="transmembrane region" description="Helical" evidence="2">
    <location>
        <begin position="179"/>
        <end position="202"/>
    </location>
</feature>
<organism evidence="3 4">
    <name type="scientific">Pseudozyma flocculosa PF-1</name>
    <dbReference type="NCBI Taxonomy" id="1277687"/>
    <lineage>
        <taxon>Eukaryota</taxon>
        <taxon>Fungi</taxon>
        <taxon>Dikarya</taxon>
        <taxon>Basidiomycota</taxon>
        <taxon>Ustilaginomycotina</taxon>
        <taxon>Ustilaginomycetes</taxon>
        <taxon>Ustilaginales</taxon>
        <taxon>Ustilaginaceae</taxon>
        <taxon>Pseudozyma</taxon>
    </lineage>
</organism>
<dbReference type="GO" id="GO:0006673">
    <property type="term" value="P:inositol phosphoceramide metabolic process"/>
    <property type="evidence" value="ECO:0007669"/>
    <property type="project" value="InterPro"/>
</dbReference>
<dbReference type="GO" id="GO:0070917">
    <property type="term" value="F:inositol phosphoceramide synthase regulator activity"/>
    <property type="evidence" value="ECO:0007669"/>
    <property type="project" value="InterPro"/>
</dbReference>
<dbReference type="GO" id="GO:0000139">
    <property type="term" value="C:Golgi membrane"/>
    <property type="evidence" value="ECO:0007669"/>
    <property type="project" value="TreeGrafter"/>
</dbReference>
<dbReference type="RefSeq" id="XP_007880195.1">
    <property type="nucleotide sequence ID" value="XM_007882004.1"/>
</dbReference>
<dbReference type="InterPro" id="IPR013862">
    <property type="entry name" value="Kei1"/>
</dbReference>
<dbReference type="GO" id="GO:0070916">
    <property type="term" value="C:inositol phosphoceramide synthase complex"/>
    <property type="evidence" value="ECO:0007669"/>
    <property type="project" value="TreeGrafter"/>
</dbReference>
<name>A0A061H6A0_9BASI</name>
<gene>
    <name evidence="3" type="ORF">PFL1_04480</name>
</gene>
<dbReference type="EMBL" id="KE361636">
    <property type="protein sequence ID" value="EPQ28153.1"/>
    <property type="molecule type" value="Genomic_DNA"/>
</dbReference>
<dbReference type="HOGENOM" id="CLU_063116_1_0_1"/>